<evidence type="ECO:0000256" key="1">
    <source>
        <dbReference type="SAM" id="MobiDB-lite"/>
    </source>
</evidence>
<proteinExistence type="predicted"/>
<organism evidence="2 3">
    <name type="scientific">Zophobas morio</name>
    <dbReference type="NCBI Taxonomy" id="2755281"/>
    <lineage>
        <taxon>Eukaryota</taxon>
        <taxon>Metazoa</taxon>
        <taxon>Ecdysozoa</taxon>
        <taxon>Arthropoda</taxon>
        <taxon>Hexapoda</taxon>
        <taxon>Insecta</taxon>
        <taxon>Pterygota</taxon>
        <taxon>Neoptera</taxon>
        <taxon>Endopterygota</taxon>
        <taxon>Coleoptera</taxon>
        <taxon>Polyphaga</taxon>
        <taxon>Cucujiformia</taxon>
        <taxon>Tenebrionidae</taxon>
        <taxon>Zophobas</taxon>
    </lineage>
</organism>
<comment type="caution">
    <text evidence="2">The sequence shown here is derived from an EMBL/GenBank/DDBJ whole genome shotgun (WGS) entry which is preliminary data.</text>
</comment>
<accession>A0AA38M5H7</accession>
<dbReference type="AlphaFoldDB" id="A0AA38M5H7"/>
<dbReference type="EMBL" id="JALNTZ010000007">
    <property type="protein sequence ID" value="KAJ3644870.1"/>
    <property type="molecule type" value="Genomic_DNA"/>
</dbReference>
<sequence length="95" mass="10027">MGAAPPRLRLALDRHVTPKTGVYATRPLLSPSARSCNVQRTWSPISPINSAAVVDFFAHLSAAFLRSGRSSSPASGQTAKSGSDIVPNVLACRRP</sequence>
<keyword evidence="3" id="KW-1185">Reference proteome</keyword>
<name>A0AA38M5H7_9CUCU</name>
<evidence type="ECO:0000313" key="2">
    <source>
        <dbReference type="EMBL" id="KAJ3644870.1"/>
    </source>
</evidence>
<reference evidence="2" key="1">
    <citation type="journal article" date="2023" name="G3 (Bethesda)">
        <title>Whole genome assemblies of Zophobas morio and Tenebrio molitor.</title>
        <authorList>
            <person name="Kaur S."/>
            <person name="Stinson S.A."/>
            <person name="diCenzo G.C."/>
        </authorList>
    </citation>
    <scope>NUCLEOTIDE SEQUENCE</scope>
    <source>
        <strain evidence="2">QUZm001</strain>
    </source>
</reference>
<gene>
    <name evidence="2" type="ORF">Zmor_022571</name>
</gene>
<evidence type="ECO:0000313" key="3">
    <source>
        <dbReference type="Proteomes" id="UP001168821"/>
    </source>
</evidence>
<dbReference type="Proteomes" id="UP001168821">
    <property type="component" value="Unassembled WGS sequence"/>
</dbReference>
<feature type="compositionally biased region" description="Polar residues" evidence="1">
    <location>
        <begin position="68"/>
        <end position="81"/>
    </location>
</feature>
<protein>
    <submittedName>
        <fullName evidence="2">Uncharacterized protein</fullName>
    </submittedName>
</protein>
<feature type="region of interest" description="Disordered" evidence="1">
    <location>
        <begin position="68"/>
        <end position="88"/>
    </location>
</feature>